<name>A0A397UY48_9GLOM</name>
<sequence>MKSLSNIPFFVLFIAIVISIAYVPPIKGHTVWIHNKLLPGTQAAVLAHPGPDSGREIAYSHSIAHKGFHFDITLFPNETEYYLTFKVVGSSRPQQVRGPYDNSKDVCWSFHGSVATWDIDDDC</sequence>
<keyword evidence="3" id="KW-1185">Reference proteome</keyword>
<keyword evidence="1" id="KW-0812">Transmembrane</keyword>
<accession>A0A397UY48</accession>
<proteinExistence type="predicted"/>
<organism evidence="2 3">
    <name type="scientific">Gigaspora rosea</name>
    <dbReference type="NCBI Taxonomy" id="44941"/>
    <lineage>
        <taxon>Eukaryota</taxon>
        <taxon>Fungi</taxon>
        <taxon>Fungi incertae sedis</taxon>
        <taxon>Mucoromycota</taxon>
        <taxon>Glomeromycotina</taxon>
        <taxon>Glomeromycetes</taxon>
        <taxon>Diversisporales</taxon>
        <taxon>Gigasporaceae</taxon>
        <taxon>Gigaspora</taxon>
    </lineage>
</organism>
<feature type="transmembrane region" description="Helical" evidence="1">
    <location>
        <begin position="6"/>
        <end position="23"/>
    </location>
</feature>
<dbReference type="Proteomes" id="UP000266673">
    <property type="component" value="Unassembled WGS sequence"/>
</dbReference>
<keyword evidence="1" id="KW-0472">Membrane</keyword>
<protein>
    <submittedName>
        <fullName evidence="2">Uncharacterized protein</fullName>
    </submittedName>
</protein>
<evidence type="ECO:0000256" key="1">
    <source>
        <dbReference type="SAM" id="Phobius"/>
    </source>
</evidence>
<reference evidence="2 3" key="1">
    <citation type="submission" date="2018-06" db="EMBL/GenBank/DDBJ databases">
        <title>Comparative genomics reveals the genomic features of Rhizophagus irregularis, R. cerebriforme, R. diaphanum and Gigaspora rosea, and their symbiotic lifestyle signature.</title>
        <authorList>
            <person name="Morin E."/>
            <person name="San Clemente H."/>
            <person name="Chen E.C.H."/>
            <person name="De La Providencia I."/>
            <person name="Hainaut M."/>
            <person name="Kuo A."/>
            <person name="Kohler A."/>
            <person name="Murat C."/>
            <person name="Tang N."/>
            <person name="Roy S."/>
            <person name="Loubradou J."/>
            <person name="Henrissat B."/>
            <person name="Grigoriev I.V."/>
            <person name="Corradi N."/>
            <person name="Roux C."/>
            <person name="Martin F.M."/>
        </authorList>
    </citation>
    <scope>NUCLEOTIDE SEQUENCE [LARGE SCALE GENOMIC DNA]</scope>
    <source>
        <strain evidence="2 3">DAOM 194757</strain>
    </source>
</reference>
<dbReference type="EMBL" id="QKWP01000768">
    <property type="protein sequence ID" value="RIB15164.1"/>
    <property type="molecule type" value="Genomic_DNA"/>
</dbReference>
<keyword evidence="1" id="KW-1133">Transmembrane helix</keyword>
<gene>
    <name evidence="2" type="ORF">C2G38_2193126</name>
</gene>
<evidence type="ECO:0000313" key="2">
    <source>
        <dbReference type="EMBL" id="RIB15164.1"/>
    </source>
</evidence>
<dbReference type="OrthoDB" id="2306809at2759"/>
<evidence type="ECO:0000313" key="3">
    <source>
        <dbReference type="Proteomes" id="UP000266673"/>
    </source>
</evidence>
<dbReference type="AlphaFoldDB" id="A0A397UY48"/>
<comment type="caution">
    <text evidence="2">The sequence shown here is derived from an EMBL/GenBank/DDBJ whole genome shotgun (WGS) entry which is preliminary data.</text>
</comment>